<evidence type="ECO:0000313" key="2">
    <source>
        <dbReference type="Proteomes" id="UP000821837"/>
    </source>
</evidence>
<dbReference type="Proteomes" id="UP000821837">
    <property type="component" value="Unassembled WGS sequence"/>
</dbReference>
<evidence type="ECO:0000313" key="1">
    <source>
        <dbReference type="EMBL" id="KAH7968474.1"/>
    </source>
</evidence>
<sequence length="207" mass="23192">MNEQWPAYGPYDVKALRRFFDNKRRTYRLEKKKVETTKSGMASSEIYRGRWRFYNSLKFCDASKVTCWRSVSTEECQAAVETTKIPQAIDDPSGASDAVTAATDDQNTTVDDPIAAKACPATSRQGTHRKRRQSPHRLDEILAQRQNVLEKIAASVGQPASATQQEDDIDYFGKVVAANMCSVPKDKLIACQTAILNTLEIHIDKSE</sequence>
<evidence type="ECO:0008006" key="3">
    <source>
        <dbReference type="Google" id="ProtNLM"/>
    </source>
</evidence>
<gene>
    <name evidence="1" type="ORF">HPB52_008552</name>
</gene>
<keyword evidence="2" id="KW-1185">Reference proteome</keyword>
<proteinExistence type="predicted"/>
<reference evidence="1" key="2">
    <citation type="submission" date="2021-09" db="EMBL/GenBank/DDBJ databases">
        <authorList>
            <person name="Jia N."/>
            <person name="Wang J."/>
            <person name="Shi W."/>
            <person name="Du L."/>
            <person name="Sun Y."/>
            <person name="Zhan W."/>
            <person name="Jiang J."/>
            <person name="Wang Q."/>
            <person name="Zhang B."/>
            <person name="Ji P."/>
            <person name="Sakyi L.B."/>
            <person name="Cui X."/>
            <person name="Yuan T."/>
            <person name="Jiang B."/>
            <person name="Yang W."/>
            <person name="Lam T.T.-Y."/>
            <person name="Chang Q."/>
            <person name="Ding S."/>
            <person name="Wang X."/>
            <person name="Zhu J."/>
            <person name="Ruan X."/>
            <person name="Zhao L."/>
            <person name="Wei J."/>
            <person name="Que T."/>
            <person name="Du C."/>
            <person name="Cheng J."/>
            <person name="Dai P."/>
            <person name="Han X."/>
            <person name="Huang E."/>
            <person name="Gao Y."/>
            <person name="Liu J."/>
            <person name="Shao H."/>
            <person name="Ye R."/>
            <person name="Li L."/>
            <person name="Wei W."/>
            <person name="Wang X."/>
            <person name="Wang C."/>
            <person name="Huo Q."/>
            <person name="Li W."/>
            <person name="Guo W."/>
            <person name="Chen H."/>
            <person name="Chen S."/>
            <person name="Zhou L."/>
            <person name="Zhou L."/>
            <person name="Ni X."/>
            <person name="Tian J."/>
            <person name="Zhou Y."/>
            <person name="Sheng Y."/>
            <person name="Liu T."/>
            <person name="Pan Y."/>
            <person name="Xia L."/>
            <person name="Li J."/>
            <person name="Zhao F."/>
            <person name="Cao W."/>
        </authorList>
    </citation>
    <scope>NUCLEOTIDE SEQUENCE</scope>
    <source>
        <strain evidence="1">Rsan-2018</strain>
        <tissue evidence="1">Larvae</tissue>
    </source>
</reference>
<protein>
    <recommendedName>
        <fullName evidence="3">MADF domain-containing protein</fullName>
    </recommendedName>
</protein>
<dbReference type="EMBL" id="JABSTV010001248">
    <property type="protein sequence ID" value="KAH7968474.1"/>
    <property type="molecule type" value="Genomic_DNA"/>
</dbReference>
<reference evidence="1" key="1">
    <citation type="journal article" date="2020" name="Cell">
        <title>Large-Scale Comparative Analyses of Tick Genomes Elucidate Their Genetic Diversity and Vector Capacities.</title>
        <authorList>
            <consortium name="Tick Genome and Microbiome Consortium (TIGMIC)"/>
            <person name="Jia N."/>
            <person name="Wang J."/>
            <person name="Shi W."/>
            <person name="Du L."/>
            <person name="Sun Y."/>
            <person name="Zhan W."/>
            <person name="Jiang J.F."/>
            <person name="Wang Q."/>
            <person name="Zhang B."/>
            <person name="Ji P."/>
            <person name="Bell-Sakyi L."/>
            <person name="Cui X.M."/>
            <person name="Yuan T.T."/>
            <person name="Jiang B.G."/>
            <person name="Yang W.F."/>
            <person name="Lam T.T."/>
            <person name="Chang Q.C."/>
            <person name="Ding S.J."/>
            <person name="Wang X.J."/>
            <person name="Zhu J.G."/>
            <person name="Ruan X.D."/>
            <person name="Zhao L."/>
            <person name="Wei J.T."/>
            <person name="Ye R.Z."/>
            <person name="Que T.C."/>
            <person name="Du C.H."/>
            <person name="Zhou Y.H."/>
            <person name="Cheng J.X."/>
            <person name="Dai P.F."/>
            <person name="Guo W.B."/>
            <person name="Han X.H."/>
            <person name="Huang E.J."/>
            <person name="Li L.F."/>
            <person name="Wei W."/>
            <person name="Gao Y.C."/>
            <person name="Liu J.Z."/>
            <person name="Shao H.Z."/>
            <person name="Wang X."/>
            <person name="Wang C.C."/>
            <person name="Yang T.C."/>
            <person name="Huo Q.B."/>
            <person name="Li W."/>
            <person name="Chen H.Y."/>
            <person name="Chen S.E."/>
            <person name="Zhou L.G."/>
            <person name="Ni X.B."/>
            <person name="Tian J.H."/>
            <person name="Sheng Y."/>
            <person name="Liu T."/>
            <person name="Pan Y.S."/>
            <person name="Xia L.Y."/>
            <person name="Li J."/>
            <person name="Zhao F."/>
            <person name="Cao W.C."/>
        </authorList>
    </citation>
    <scope>NUCLEOTIDE SEQUENCE</scope>
    <source>
        <strain evidence="1">Rsan-2018</strain>
    </source>
</reference>
<name>A0A9D4T387_RHISA</name>
<comment type="caution">
    <text evidence="1">The sequence shown here is derived from an EMBL/GenBank/DDBJ whole genome shotgun (WGS) entry which is preliminary data.</text>
</comment>
<organism evidence="1 2">
    <name type="scientific">Rhipicephalus sanguineus</name>
    <name type="common">Brown dog tick</name>
    <name type="synonym">Ixodes sanguineus</name>
    <dbReference type="NCBI Taxonomy" id="34632"/>
    <lineage>
        <taxon>Eukaryota</taxon>
        <taxon>Metazoa</taxon>
        <taxon>Ecdysozoa</taxon>
        <taxon>Arthropoda</taxon>
        <taxon>Chelicerata</taxon>
        <taxon>Arachnida</taxon>
        <taxon>Acari</taxon>
        <taxon>Parasitiformes</taxon>
        <taxon>Ixodida</taxon>
        <taxon>Ixodoidea</taxon>
        <taxon>Ixodidae</taxon>
        <taxon>Rhipicephalinae</taxon>
        <taxon>Rhipicephalus</taxon>
        <taxon>Rhipicephalus</taxon>
    </lineage>
</organism>
<dbReference type="AlphaFoldDB" id="A0A9D4T387"/>
<accession>A0A9D4T387</accession>